<dbReference type="AlphaFoldDB" id="A0A8J6NXU6"/>
<keyword evidence="2" id="KW-0812">Transmembrane</keyword>
<reference evidence="3 4" key="1">
    <citation type="submission" date="2020-08" db="EMBL/GenBank/DDBJ databases">
        <title>Bridging the membrane lipid divide: bacteria of the FCB group superphylum have the potential to synthesize archaeal ether lipids.</title>
        <authorList>
            <person name="Villanueva L."/>
            <person name="Von Meijenfeldt F.A.B."/>
            <person name="Westbye A.B."/>
            <person name="Yadav S."/>
            <person name="Hopmans E.C."/>
            <person name="Dutilh B.E."/>
            <person name="Sinninghe Damste J.S."/>
        </authorList>
    </citation>
    <scope>NUCLEOTIDE SEQUENCE [LARGE SCALE GENOMIC DNA]</scope>
    <source>
        <strain evidence="3">NIOZ-UU17</strain>
    </source>
</reference>
<accession>A0A8J6NXU6</accession>
<evidence type="ECO:0000313" key="4">
    <source>
        <dbReference type="Proteomes" id="UP000605201"/>
    </source>
</evidence>
<comment type="caution">
    <text evidence="3">The sequence shown here is derived from an EMBL/GenBank/DDBJ whole genome shotgun (WGS) entry which is preliminary data.</text>
</comment>
<feature type="transmembrane region" description="Helical" evidence="2">
    <location>
        <begin position="241"/>
        <end position="261"/>
    </location>
</feature>
<feature type="repeat" description="TPR" evidence="1">
    <location>
        <begin position="464"/>
        <end position="497"/>
    </location>
</feature>
<dbReference type="PANTHER" id="PTHR44809">
    <property type="match status" value="1"/>
</dbReference>
<feature type="transmembrane region" description="Helical" evidence="2">
    <location>
        <begin position="304"/>
        <end position="323"/>
    </location>
</feature>
<dbReference type="InterPro" id="IPR011990">
    <property type="entry name" value="TPR-like_helical_dom_sf"/>
</dbReference>
<feature type="repeat" description="TPR" evidence="1">
    <location>
        <begin position="498"/>
        <end position="531"/>
    </location>
</feature>
<feature type="repeat" description="TPR" evidence="1">
    <location>
        <begin position="430"/>
        <end position="463"/>
    </location>
</feature>
<feature type="transmembrane region" description="Helical" evidence="2">
    <location>
        <begin position="335"/>
        <end position="353"/>
    </location>
</feature>
<dbReference type="PROSITE" id="PS50293">
    <property type="entry name" value="TPR_REGION"/>
    <property type="match status" value="3"/>
</dbReference>
<feature type="transmembrane region" description="Helical" evidence="2">
    <location>
        <begin position="359"/>
        <end position="376"/>
    </location>
</feature>
<feature type="transmembrane region" description="Helical" evidence="2">
    <location>
        <begin position="388"/>
        <end position="406"/>
    </location>
</feature>
<evidence type="ECO:0000256" key="1">
    <source>
        <dbReference type="PROSITE-ProRule" id="PRU00339"/>
    </source>
</evidence>
<dbReference type="SUPFAM" id="SSF48452">
    <property type="entry name" value="TPR-like"/>
    <property type="match status" value="2"/>
</dbReference>
<dbReference type="Pfam" id="PF13432">
    <property type="entry name" value="TPR_16"/>
    <property type="match status" value="2"/>
</dbReference>
<dbReference type="Gene3D" id="1.25.40.10">
    <property type="entry name" value="Tetratricopeptide repeat domain"/>
    <property type="match status" value="5"/>
</dbReference>
<sequence>MMKLYLSYDSKSFLSKHRAVMVCLFLVVAMLAVYWQVQKNDFVSFDDNLYIIENSSVQSGPTLKSIIWSFTTTHAGNWHPLTWLSHMLDIRLFGMNAGGHHLTSLFFHIANTLLLFAVFNKMTGDFWQSGFVAALFALHPLRVESVAWVSERKDVISAFFWMLTMWSYIWYVENQKVNRYFFVILFFTLGLMAKPMLVTLPFVLLLLDYWPLCRFEFRQSGNAVGDSAQKRSGFCLVREKIPLFVLAAAASVVTLMVESVSSLEQYSLSVRVANALVSYVSYIKKTIWPDSLACFYPHPGVLPGWQIAGACLLLVSISFLVIIAAGKRPFFAIGWLWYIGTLVPVIGLVQIGSQAMADRYTYVPLIGIFIIVAWGVPELWPRRYQSKTLLATLAAILLSILMVITWKQIKYWENSITLYEHAIEVTPHNALMHGNLGVELEKEGRLDEAIGHYLEALRIKPDYAGVHNNLGVALANQGRIDEAISHYLATLRIEPDHVDAHNNLGVALANKGLIDEAIGYYLKALRIKPDHAVAHTNFGVVLEKKGRINEAMEHHLEALRLQPAYAEPHYNLGVALANQDRMDEAIDHYLEALRIKPDYAGAHSNLGVMLTKKGCVDEAIAHYLEALRIKPDYVEAHFNFGNTLVKKGRIDAAIGQYIQTLRIKPDYEKAHTNLGIAFIRKGNIKKAIYHFREALRIKPDDINARDNLKRALMSQKQG</sequence>
<feature type="repeat" description="TPR" evidence="1">
    <location>
        <begin position="566"/>
        <end position="599"/>
    </location>
</feature>
<feature type="repeat" description="TPR" evidence="1">
    <location>
        <begin position="532"/>
        <end position="565"/>
    </location>
</feature>
<feature type="repeat" description="TPR" evidence="1">
    <location>
        <begin position="634"/>
        <end position="667"/>
    </location>
</feature>
<keyword evidence="2" id="KW-0472">Membrane</keyword>
<feature type="transmembrane region" description="Helical" evidence="2">
    <location>
        <begin position="101"/>
        <end position="119"/>
    </location>
</feature>
<feature type="repeat" description="TPR" evidence="1">
    <location>
        <begin position="668"/>
        <end position="701"/>
    </location>
</feature>
<dbReference type="PROSITE" id="PS50005">
    <property type="entry name" value="TPR"/>
    <property type="match status" value="8"/>
</dbReference>
<dbReference type="InterPro" id="IPR052943">
    <property type="entry name" value="TMTC_O-mannosyl-trnsfr"/>
</dbReference>
<dbReference type="InterPro" id="IPR019734">
    <property type="entry name" value="TPR_rpt"/>
</dbReference>
<feature type="transmembrane region" description="Helical" evidence="2">
    <location>
        <begin position="180"/>
        <end position="207"/>
    </location>
</feature>
<dbReference type="Pfam" id="PF00515">
    <property type="entry name" value="TPR_1"/>
    <property type="match status" value="1"/>
</dbReference>
<feature type="transmembrane region" description="Helical" evidence="2">
    <location>
        <begin position="155"/>
        <end position="173"/>
    </location>
</feature>
<protein>
    <submittedName>
        <fullName evidence="3">Tetratricopeptide repeat protein</fullName>
    </submittedName>
</protein>
<keyword evidence="1" id="KW-0802">TPR repeat</keyword>
<feature type="repeat" description="TPR" evidence="1">
    <location>
        <begin position="600"/>
        <end position="633"/>
    </location>
</feature>
<keyword evidence="2" id="KW-1133">Transmembrane helix</keyword>
<name>A0A8J6NXU6_9BACT</name>
<feature type="transmembrane region" description="Helical" evidence="2">
    <location>
        <begin position="20"/>
        <end position="37"/>
    </location>
</feature>
<dbReference type="SMART" id="SM00028">
    <property type="entry name" value="TPR"/>
    <property type="match status" value="8"/>
</dbReference>
<dbReference type="Pfam" id="PF13414">
    <property type="entry name" value="TPR_11"/>
    <property type="match status" value="2"/>
</dbReference>
<evidence type="ECO:0000256" key="2">
    <source>
        <dbReference type="SAM" id="Phobius"/>
    </source>
</evidence>
<proteinExistence type="predicted"/>
<gene>
    <name evidence="3" type="ORF">H8D96_22090</name>
</gene>
<dbReference type="EMBL" id="JACNIG010000467">
    <property type="protein sequence ID" value="MBC8434608.1"/>
    <property type="molecule type" value="Genomic_DNA"/>
</dbReference>
<dbReference type="Proteomes" id="UP000605201">
    <property type="component" value="Unassembled WGS sequence"/>
</dbReference>
<dbReference type="PANTHER" id="PTHR44809:SF1">
    <property type="entry name" value="PROTEIN O-MANNOSYL-TRANSFERASE TMTC1"/>
    <property type="match status" value="1"/>
</dbReference>
<evidence type="ECO:0000313" key="3">
    <source>
        <dbReference type="EMBL" id="MBC8434608.1"/>
    </source>
</evidence>
<organism evidence="3 4">
    <name type="scientific">Candidatus Desulfatibia vada</name>
    <dbReference type="NCBI Taxonomy" id="2841696"/>
    <lineage>
        <taxon>Bacteria</taxon>
        <taxon>Pseudomonadati</taxon>
        <taxon>Thermodesulfobacteriota</taxon>
        <taxon>Desulfobacteria</taxon>
        <taxon>Desulfobacterales</taxon>
        <taxon>Desulfobacterales incertae sedis</taxon>
        <taxon>Candidatus Desulfatibia</taxon>
    </lineage>
</organism>